<keyword evidence="4" id="KW-0732">Signal</keyword>
<reference evidence="5" key="1">
    <citation type="journal article" date="2023" name="Plant Biotechnol. J.">
        <title>Chromosome-level wild Hevea brasiliensis genome provides new tools for genomic-assisted breeding and valuable loci to elevate rubber yield.</title>
        <authorList>
            <person name="Cheng H."/>
            <person name="Song X."/>
            <person name="Hu Y."/>
            <person name="Wu T."/>
            <person name="Yang Q."/>
            <person name="An Z."/>
            <person name="Feng S."/>
            <person name="Deng Z."/>
            <person name="Wu W."/>
            <person name="Zeng X."/>
            <person name="Tu M."/>
            <person name="Wang X."/>
            <person name="Huang H."/>
        </authorList>
    </citation>
    <scope>NUCLEOTIDE SEQUENCE</scope>
    <source>
        <strain evidence="5">MT/VB/25A 57/8</strain>
    </source>
</reference>
<feature type="signal peptide" evidence="4">
    <location>
        <begin position="1"/>
        <end position="20"/>
    </location>
</feature>
<dbReference type="Gene3D" id="2.40.480.10">
    <property type="entry name" value="Allene oxide cyclase-like"/>
    <property type="match status" value="1"/>
</dbReference>
<dbReference type="EMBL" id="JARPOI010000004">
    <property type="protein sequence ID" value="KAJ9183163.1"/>
    <property type="molecule type" value="Genomic_DNA"/>
</dbReference>
<comment type="caution">
    <text evidence="5">The sequence shown here is derived from an EMBL/GenBank/DDBJ whole genome shotgun (WGS) entry which is preliminary data.</text>
</comment>
<keyword evidence="3 4" id="KW-0964">Secreted</keyword>
<comment type="subunit">
    <text evidence="2 4">Homodimer.</text>
</comment>
<dbReference type="Pfam" id="PF03018">
    <property type="entry name" value="Dirigent"/>
    <property type="match status" value="1"/>
</dbReference>
<dbReference type="PANTHER" id="PTHR21495">
    <property type="entry name" value="NUCLEOPORIN-RELATED"/>
    <property type="match status" value="1"/>
</dbReference>
<evidence type="ECO:0000313" key="6">
    <source>
        <dbReference type="Proteomes" id="UP001174677"/>
    </source>
</evidence>
<gene>
    <name evidence="5" type="ORF">P3X46_007065</name>
</gene>
<protein>
    <recommendedName>
        <fullName evidence="4">Dirigent protein</fullName>
    </recommendedName>
</protein>
<evidence type="ECO:0000256" key="3">
    <source>
        <dbReference type="ARBA" id="ARBA00022525"/>
    </source>
</evidence>
<name>A0ABQ9MUS9_HEVBR</name>
<comment type="function">
    <text evidence="4">Dirigent proteins impart stereoselectivity on the phenoxy radical-coupling reaction, yielding optically active lignans from two molecules of coniferyl alcohol in the biosynthesis of lignans, flavonolignans, and alkaloids and thus plays a central role in plant secondary metabolism.</text>
</comment>
<evidence type="ECO:0000256" key="4">
    <source>
        <dbReference type="RuleBase" id="RU363099"/>
    </source>
</evidence>
<keyword evidence="6" id="KW-1185">Reference proteome</keyword>
<organism evidence="5 6">
    <name type="scientific">Hevea brasiliensis</name>
    <name type="common">Para rubber tree</name>
    <name type="synonym">Siphonia brasiliensis</name>
    <dbReference type="NCBI Taxonomy" id="3981"/>
    <lineage>
        <taxon>Eukaryota</taxon>
        <taxon>Viridiplantae</taxon>
        <taxon>Streptophyta</taxon>
        <taxon>Embryophyta</taxon>
        <taxon>Tracheophyta</taxon>
        <taxon>Spermatophyta</taxon>
        <taxon>Magnoliopsida</taxon>
        <taxon>eudicotyledons</taxon>
        <taxon>Gunneridae</taxon>
        <taxon>Pentapetalae</taxon>
        <taxon>rosids</taxon>
        <taxon>fabids</taxon>
        <taxon>Malpighiales</taxon>
        <taxon>Euphorbiaceae</taxon>
        <taxon>Crotonoideae</taxon>
        <taxon>Micrandreae</taxon>
        <taxon>Hevea</taxon>
    </lineage>
</organism>
<sequence>MEGKIFIAGVMILCVVVGHAQEGYYSEAIPAVHMEEKMTKLHFFLHDILSGQNPAVVQIAKANLPQNNSFASFGTLSATNDAMRVGVEPTSKLIGRAKGLYVLASQGQDDEMALVMYMDFGFTTGKFNGSSFVVCSRNPVMETQRELAVVGGREQFRMARGFANLHTRFLNFTTGDAIIEYNVTLFHY</sequence>
<feature type="chain" id="PRO_5044993014" description="Dirigent protein" evidence="4">
    <location>
        <begin position="21"/>
        <end position="188"/>
    </location>
</feature>
<proteinExistence type="inferred from homology"/>
<evidence type="ECO:0000256" key="1">
    <source>
        <dbReference type="ARBA" id="ARBA00010746"/>
    </source>
</evidence>
<dbReference type="InterPro" id="IPR004265">
    <property type="entry name" value="Dirigent"/>
</dbReference>
<keyword evidence="4" id="KW-0052">Apoplast</keyword>
<accession>A0ABQ9MUS9</accession>
<comment type="subcellular location">
    <subcellularLocation>
        <location evidence="4">Secreted</location>
        <location evidence="4">Extracellular space</location>
        <location evidence="4">Apoplast</location>
    </subcellularLocation>
</comment>
<comment type="similarity">
    <text evidence="1 4">Belongs to the plant dirigent protein family.</text>
</comment>
<evidence type="ECO:0000313" key="5">
    <source>
        <dbReference type="EMBL" id="KAJ9183163.1"/>
    </source>
</evidence>
<dbReference type="InterPro" id="IPR044859">
    <property type="entry name" value="Allene_oxi_cyc_Dirigent"/>
</dbReference>
<evidence type="ECO:0000256" key="2">
    <source>
        <dbReference type="ARBA" id="ARBA00011738"/>
    </source>
</evidence>
<dbReference type="Proteomes" id="UP001174677">
    <property type="component" value="Chromosome 4"/>
</dbReference>